<dbReference type="RefSeq" id="WP_344903219.1">
    <property type="nucleotide sequence ID" value="NZ_BAAAWD010000019.1"/>
</dbReference>
<comment type="similarity">
    <text evidence="1">Belongs to the thiolase-like superfamily. Chalcone/stilbene synthases family.</text>
</comment>
<evidence type="ECO:0000259" key="5">
    <source>
        <dbReference type="Pfam" id="PF00195"/>
    </source>
</evidence>
<dbReference type="CDD" id="cd00831">
    <property type="entry name" value="CHS_like"/>
    <property type="match status" value="1"/>
</dbReference>
<dbReference type="InterPro" id="IPR016039">
    <property type="entry name" value="Thiolase-like"/>
</dbReference>
<evidence type="ECO:0008006" key="9">
    <source>
        <dbReference type="Google" id="ProtNLM"/>
    </source>
</evidence>
<proteinExistence type="inferred from homology"/>
<dbReference type="Pfam" id="PF00195">
    <property type="entry name" value="Chal_sti_synt_N"/>
    <property type="match status" value="1"/>
</dbReference>
<feature type="compositionally biased region" description="Low complexity" evidence="4">
    <location>
        <begin position="246"/>
        <end position="279"/>
    </location>
</feature>
<name>A0ABP6L3W9_9ACTN</name>
<dbReference type="PANTHER" id="PTHR11877:SF99">
    <property type="entry name" value="1,3,6,8-TETRAHYDROXYNAPHTHALENE SYNTHASE"/>
    <property type="match status" value="1"/>
</dbReference>
<keyword evidence="3" id="KW-0012">Acyltransferase</keyword>
<dbReference type="PANTHER" id="PTHR11877">
    <property type="entry name" value="HYDROXYMETHYLGLUTARYL-COA SYNTHASE"/>
    <property type="match status" value="1"/>
</dbReference>
<evidence type="ECO:0000259" key="6">
    <source>
        <dbReference type="Pfam" id="PF02797"/>
    </source>
</evidence>
<feature type="domain" description="Chalcone/stilbene synthase N-terminal" evidence="5">
    <location>
        <begin position="4"/>
        <end position="199"/>
    </location>
</feature>
<organism evidence="7 8">
    <name type="scientific">Streptosporangium longisporum</name>
    <dbReference type="NCBI Taxonomy" id="46187"/>
    <lineage>
        <taxon>Bacteria</taxon>
        <taxon>Bacillati</taxon>
        <taxon>Actinomycetota</taxon>
        <taxon>Actinomycetes</taxon>
        <taxon>Streptosporangiales</taxon>
        <taxon>Streptosporangiaceae</taxon>
        <taxon>Streptosporangium</taxon>
    </lineage>
</organism>
<protein>
    <recommendedName>
        <fullName evidence="9">Type III polyketide synthase</fullName>
    </recommendedName>
</protein>
<evidence type="ECO:0000313" key="7">
    <source>
        <dbReference type="EMBL" id="GAA3030399.1"/>
    </source>
</evidence>
<evidence type="ECO:0000313" key="8">
    <source>
        <dbReference type="Proteomes" id="UP001499930"/>
    </source>
</evidence>
<dbReference type="Gene3D" id="3.40.47.10">
    <property type="match status" value="2"/>
</dbReference>
<reference evidence="8" key="1">
    <citation type="journal article" date="2019" name="Int. J. Syst. Evol. Microbiol.">
        <title>The Global Catalogue of Microorganisms (GCM) 10K type strain sequencing project: providing services to taxonomists for standard genome sequencing and annotation.</title>
        <authorList>
            <consortium name="The Broad Institute Genomics Platform"/>
            <consortium name="The Broad Institute Genome Sequencing Center for Infectious Disease"/>
            <person name="Wu L."/>
            <person name="Ma J."/>
        </authorList>
    </citation>
    <scope>NUCLEOTIDE SEQUENCE [LARGE SCALE GENOMIC DNA]</scope>
    <source>
        <strain evidence="8">JCM 3106</strain>
    </source>
</reference>
<dbReference type="EMBL" id="BAAAWD010000019">
    <property type="protein sequence ID" value="GAA3030399.1"/>
    <property type="molecule type" value="Genomic_DNA"/>
</dbReference>
<dbReference type="SUPFAM" id="SSF53901">
    <property type="entry name" value="Thiolase-like"/>
    <property type="match status" value="2"/>
</dbReference>
<accession>A0ABP6L3W9</accession>
<feature type="region of interest" description="Disordered" evidence="4">
    <location>
        <begin position="207"/>
        <end position="317"/>
    </location>
</feature>
<comment type="caution">
    <text evidence="7">The sequence shown here is derived from an EMBL/GenBank/DDBJ whole genome shotgun (WGS) entry which is preliminary data.</text>
</comment>
<keyword evidence="8" id="KW-1185">Reference proteome</keyword>
<dbReference type="InterPro" id="IPR001099">
    <property type="entry name" value="Chalcone/stilbene_synt_N"/>
</dbReference>
<dbReference type="Pfam" id="PF02797">
    <property type="entry name" value="Chal_sti_synt_C"/>
    <property type="match status" value="1"/>
</dbReference>
<evidence type="ECO:0000256" key="3">
    <source>
        <dbReference type="ARBA" id="ARBA00023315"/>
    </source>
</evidence>
<sequence>MTRIVAVRGALPPNRHSQADITDAFARACLPEGSSRLLLDRLHASARVESRHLALPLERYAKLDGFGAANAAFVETAMELGVEAVSGALQDAGAAPEDVDMIIFTSVTGLAAPSVDARIAGRLGLRPDVKRTPIFGLGCVAGAAGIGRLHDYLRGWPDQLAVLLSVELCSLTLQRGDASIANMVASALFGDGATAVVACGDEWRPRRAGTSALPRTAGTSCDPAPVSSPGNGTDAAGTPGQDEPSGAAGTGAVTGAVTAATTRPCGPAGSSPASGAPGTPGTPGPSGPAGTSPASGTSRLSAASAASPAPGPRVVASRSHLYPGSEHVMGWDVGDSGFRVVLDASVPEVVRTYLADDVRDFLADHGLTGADVTAWVCHPGGPKVLEAVQETLELPEGALDLTWRSLATIGNLSSSSVLHVLRDTLALRPPPPGTPGLLLAMGPGFCSELVLLRW</sequence>
<dbReference type="InterPro" id="IPR011141">
    <property type="entry name" value="Polyketide_synthase_type-III"/>
</dbReference>
<keyword evidence="2" id="KW-0808">Transferase</keyword>
<gene>
    <name evidence="7" type="ORF">GCM10017559_66410</name>
</gene>
<evidence type="ECO:0000256" key="2">
    <source>
        <dbReference type="ARBA" id="ARBA00022679"/>
    </source>
</evidence>
<evidence type="ECO:0000256" key="4">
    <source>
        <dbReference type="SAM" id="MobiDB-lite"/>
    </source>
</evidence>
<evidence type="ECO:0000256" key="1">
    <source>
        <dbReference type="ARBA" id="ARBA00005531"/>
    </source>
</evidence>
<feature type="domain" description="Chalcone/stilbene synthase C-terminal" evidence="6">
    <location>
        <begin position="316"/>
        <end position="453"/>
    </location>
</feature>
<feature type="compositionally biased region" description="Low complexity" evidence="4">
    <location>
        <begin position="288"/>
        <end position="317"/>
    </location>
</feature>
<dbReference type="InterPro" id="IPR012328">
    <property type="entry name" value="Chalcone/stilbene_synt_C"/>
</dbReference>
<dbReference type="Proteomes" id="UP001499930">
    <property type="component" value="Unassembled WGS sequence"/>
</dbReference>